<reference evidence="3" key="1">
    <citation type="journal article" date="2019" name="Int. J. Syst. Evol. Microbiol.">
        <title>The Global Catalogue of Microorganisms (GCM) 10K type strain sequencing project: providing services to taxonomists for standard genome sequencing and annotation.</title>
        <authorList>
            <consortium name="The Broad Institute Genomics Platform"/>
            <consortium name="The Broad Institute Genome Sequencing Center for Infectious Disease"/>
            <person name="Wu L."/>
            <person name="Ma J."/>
        </authorList>
    </citation>
    <scope>NUCLEOTIDE SEQUENCE [LARGE SCALE GENOMIC DNA]</scope>
    <source>
        <strain evidence="3">CGMCC 4.7393</strain>
    </source>
</reference>
<accession>A0ABW2DEV0</accession>
<keyword evidence="3" id="KW-1185">Reference proteome</keyword>
<comment type="caution">
    <text evidence="2">The sequence shown here is derived from an EMBL/GenBank/DDBJ whole genome shotgun (WGS) entry which is preliminary data.</text>
</comment>
<sequence length="325" mass="36344">MRKLLHLLWLIAAPFLMGSCSNDDDLQPEPSTSFSAVALYSKYSNAGYIPSSRTSDLKIYSGDTLRYLFTYTTNQGIQNFRAYDNIRGREFPLIINGGVDVSGGIHTAEYALEYIVEGEPGQEVILTFEGEDAKGVLYKDPATGKVPEIKFTIGAPQVYQNSKLYNYWGDKSNSLVILDFAINNAAPQTLVSDRFASPWALVTNKMPLRDWYDNRFEHGFSSGEVAGNRQAFFVKVPDAAKNWYQPNQIALAMEQYGPATPGATNVQVGDIYAFKVRYPFSDSWLIYGTIEVKSIVDDGGDTVSGTGHDEDYMELDIKYFPGYRY</sequence>
<protein>
    <recommendedName>
        <fullName evidence="4">DUF5017 domain-containing protein</fullName>
    </recommendedName>
</protein>
<evidence type="ECO:0000313" key="3">
    <source>
        <dbReference type="Proteomes" id="UP001596405"/>
    </source>
</evidence>
<feature type="signal peptide" evidence="1">
    <location>
        <begin position="1"/>
        <end position="18"/>
    </location>
</feature>
<evidence type="ECO:0008006" key="4">
    <source>
        <dbReference type="Google" id="ProtNLM"/>
    </source>
</evidence>
<dbReference type="Proteomes" id="UP001596405">
    <property type="component" value="Unassembled WGS sequence"/>
</dbReference>
<proteinExistence type="predicted"/>
<feature type="chain" id="PRO_5045496879" description="DUF5017 domain-containing protein" evidence="1">
    <location>
        <begin position="19"/>
        <end position="325"/>
    </location>
</feature>
<gene>
    <name evidence="2" type="ORF">ACFQHR_00750</name>
</gene>
<organism evidence="2 3">
    <name type="scientific">Rufibacter roseus</name>
    <dbReference type="NCBI Taxonomy" id="1567108"/>
    <lineage>
        <taxon>Bacteria</taxon>
        <taxon>Pseudomonadati</taxon>
        <taxon>Bacteroidota</taxon>
        <taxon>Cytophagia</taxon>
        <taxon>Cytophagales</taxon>
        <taxon>Hymenobacteraceae</taxon>
        <taxon>Rufibacter</taxon>
    </lineage>
</organism>
<dbReference type="RefSeq" id="WP_153042089.1">
    <property type="nucleotide sequence ID" value="NZ_JBHSYQ010000001.1"/>
</dbReference>
<evidence type="ECO:0000313" key="2">
    <source>
        <dbReference type="EMBL" id="MFC6996125.1"/>
    </source>
</evidence>
<dbReference type="EMBL" id="JBHSYQ010000001">
    <property type="protein sequence ID" value="MFC6996125.1"/>
    <property type="molecule type" value="Genomic_DNA"/>
</dbReference>
<name>A0ABW2DEV0_9BACT</name>
<keyword evidence="1" id="KW-0732">Signal</keyword>
<dbReference type="PROSITE" id="PS51257">
    <property type="entry name" value="PROKAR_LIPOPROTEIN"/>
    <property type="match status" value="1"/>
</dbReference>
<evidence type="ECO:0000256" key="1">
    <source>
        <dbReference type="SAM" id="SignalP"/>
    </source>
</evidence>